<dbReference type="Proteomes" id="UP001501371">
    <property type="component" value="Unassembled WGS sequence"/>
</dbReference>
<feature type="domain" description="HTH arsR-type" evidence="1">
    <location>
        <begin position="267"/>
        <end position="337"/>
    </location>
</feature>
<dbReference type="CDD" id="cd00090">
    <property type="entry name" value="HTH_ARSR"/>
    <property type="match status" value="1"/>
</dbReference>
<dbReference type="SUPFAM" id="SSF46785">
    <property type="entry name" value="Winged helix' DNA-binding domain"/>
    <property type="match status" value="1"/>
</dbReference>
<dbReference type="InterPro" id="IPR011991">
    <property type="entry name" value="ArsR-like_HTH"/>
</dbReference>
<protein>
    <submittedName>
        <fullName evidence="2">Winged helix-turn-helix domain-containing protein</fullName>
    </submittedName>
</protein>
<dbReference type="InterPro" id="IPR036390">
    <property type="entry name" value="WH_DNA-bd_sf"/>
</dbReference>
<dbReference type="EMBL" id="BAAAKV010000057">
    <property type="protein sequence ID" value="GAA1188861.1"/>
    <property type="molecule type" value="Genomic_DNA"/>
</dbReference>
<sequence>MLRIHFTGEDLRKVTVADGVDPLWEVLLSLHAMQERGVDSLAFAEWRRRLRVPAARSTSVRLLTELARPWGYSPDFLTPGRAEEGFEAGLDRVLSTPRARLRTEFSNLAEESPPTAWTRALGDGEPAALRRLGEALRTYHRLALAPYAGAIRAQTEADRVRRAQALLGGGVDRLLAELHPRAEWQAPVLQLPVYADQDIHLGGRGLVLVPSYFCRIQPITLQDTDLPPVLVYPLSPRLAGRLTPDFSGLDDEAYAGEDAARADPVVALLGRTRATVLEACAVEGTTTDLARRVGVAAPVVSRQTSVLRDAGLVASERYGGSVRHRITPLGIALLNGELPG</sequence>
<accession>A0ABP4FPY4</accession>
<comment type="caution">
    <text evidence="2">The sequence shown here is derived from an EMBL/GenBank/DDBJ whole genome shotgun (WGS) entry which is preliminary data.</text>
</comment>
<gene>
    <name evidence="2" type="ORF">GCM10009654_53030</name>
</gene>
<dbReference type="RefSeq" id="WP_344281681.1">
    <property type="nucleotide sequence ID" value="NZ_BAAAKV010000057.1"/>
</dbReference>
<name>A0ABP4FPY4_9ACTN</name>
<reference evidence="3" key="1">
    <citation type="journal article" date="2019" name="Int. J. Syst. Evol. Microbiol.">
        <title>The Global Catalogue of Microorganisms (GCM) 10K type strain sequencing project: providing services to taxonomists for standard genome sequencing and annotation.</title>
        <authorList>
            <consortium name="The Broad Institute Genomics Platform"/>
            <consortium name="The Broad Institute Genome Sequencing Center for Infectious Disease"/>
            <person name="Wu L."/>
            <person name="Ma J."/>
        </authorList>
    </citation>
    <scope>NUCLEOTIDE SEQUENCE [LARGE SCALE GENOMIC DNA]</scope>
    <source>
        <strain evidence="3">JCM 12696</strain>
    </source>
</reference>
<keyword evidence="3" id="KW-1185">Reference proteome</keyword>
<evidence type="ECO:0000313" key="2">
    <source>
        <dbReference type="EMBL" id="GAA1188861.1"/>
    </source>
</evidence>
<proteinExistence type="predicted"/>
<dbReference type="Gene3D" id="1.10.10.10">
    <property type="entry name" value="Winged helix-like DNA-binding domain superfamily/Winged helix DNA-binding domain"/>
    <property type="match status" value="1"/>
</dbReference>
<organism evidence="2 3">
    <name type="scientific">Streptomyces hebeiensis</name>
    <dbReference type="NCBI Taxonomy" id="229486"/>
    <lineage>
        <taxon>Bacteria</taxon>
        <taxon>Bacillati</taxon>
        <taxon>Actinomycetota</taxon>
        <taxon>Actinomycetes</taxon>
        <taxon>Kitasatosporales</taxon>
        <taxon>Streptomycetaceae</taxon>
        <taxon>Streptomyces</taxon>
    </lineage>
</organism>
<evidence type="ECO:0000259" key="1">
    <source>
        <dbReference type="SMART" id="SM00418"/>
    </source>
</evidence>
<evidence type="ECO:0000313" key="3">
    <source>
        <dbReference type="Proteomes" id="UP001501371"/>
    </source>
</evidence>
<dbReference type="InterPro" id="IPR036388">
    <property type="entry name" value="WH-like_DNA-bd_sf"/>
</dbReference>
<dbReference type="InterPro" id="IPR001845">
    <property type="entry name" value="HTH_ArsR_DNA-bd_dom"/>
</dbReference>
<dbReference type="SMART" id="SM00418">
    <property type="entry name" value="HTH_ARSR"/>
    <property type="match status" value="1"/>
</dbReference>